<organism evidence="7 8">
    <name type="scientific">Hucho hucho</name>
    <name type="common">huchen</name>
    <dbReference type="NCBI Taxonomy" id="62062"/>
    <lineage>
        <taxon>Eukaryota</taxon>
        <taxon>Metazoa</taxon>
        <taxon>Chordata</taxon>
        <taxon>Craniata</taxon>
        <taxon>Vertebrata</taxon>
        <taxon>Euteleostomi</taxon>
        <taxon>Actinopterygii</taxon>
        <taxon>Neopterygii</taxon>
        <taxon>Teleostei</taxon>
        <taxon>Protacanthopterygii</taxon>
        <taxon>Salmoniformes</taxon>
        <taxon>Salmonidae</taxon>
        <taxon>Salmoninae</taxon>
        <taxon>Hucho</taxon>
    </lineage>
</organism>
<dbReference type="InterPro" id="IPR005344">
    <property type="entry name" value="TMEM33/Pom33"/>
</dbReference>
<dbReference type="STRING" id="62062.ENSHHUP00000075760"/>
<feature type="transmembrane region" description="Helical" evidence="6">
    <location>
        <begin position="31"/>
        <end position="50"/>
    </location>
</feature>
<evidence type="ECO:0000256" key="6">
    <source>
        <dbReference type="SAM" id="Phobius"/>
    </source>
</evidence>
<dbReference type="GO" id="GO:0016020">
    <property type="term" value="C:membrane"/>
    <property type="evidence" value="ECO:0007669"/>
    <property type="project" value="UniProtKB-SubCell"/>
</dbReference>
<dbReference type="Proteomes" id="UP000314982">
    <property type="component" value="Unassembled WGS sequence"/>
</dbReference>
<evidence type="ECO:0000256" key="5">
    <source>
        <dbReference type="ARBA" id="ARBA00023136"/>
    </source>
</evidence>
<keyword evidence="4 6" id="KW-1133">Transmembrane helix</keyword>
<evidence type="ECO:0000313" key="7">
    <source>
        <dbReference type="Ensembl" id="ENSHHUP00000075760.1"/>
    </source>
</evidence>
<comment type="subcellular location">
    <subcellularLocation>
        <location evidence="1">Membrane</location>
        <topology evidence="1">Multi-pass membrane protein</topology>
    </subcellularLocation>
</comment>
<dbReference type="GO" id="GO:0061024">
    <property type="term" value="P:membrane organization"/>
    <property type="evidence" value="ECO:0007669"/>
    <property type="project" value="TreeGrafter"/>
</dbReference>
<reference evidence="8" key="1">
    <citation type="submission" date="2018-06" db="EMBL/GenBank/DDBJ databases">
        <title>Genome assembly of Danube salmon.</title>
        <authorList>
            <person name="Macqueen D.J."/>
            <person name="Gundappa M.K."/>
        </authorList>
    </citation>
    <scope>NUCLEOTIDE SEQUENCE [LARGE SCALE GENOMIC DNA]</scope>
</reference>
<dbReference type="GO" id="GO:0005783">
    <property type="term" value="C:endoplasmic reticulum"/>
    <property type="evidence" value="ECO:0007669"/>
    <property type="project" value="TreeGrafter"/>
</dbReference>
<reference evidence="7" key="2">
    <citation type="submission" date="2025-08" db="UniProtKB">
        <authorList>
            <consortium name="Ensembl"/>
        </authorList>
    </citation>
    <scope>IDENTIFICATION</scope>
</reference>
<keyword evidence="5 6" id="KW-0472">Membrane</keyword>
<dbReference type="Pfam" id="PF03661">
    <property type="entry name" value="TMEM33_Pom33"/>
    <property type="match status" value="1"/>
</dbReference>
<evidence type="ECO:0000313" key="8">
    <source>
        <dbReference type="Proteomes" id="UP000314982"/>
    </source>
</evidence>
<evidence type="ECO:0000256" key="1">
    <source>
        <dbReference type="ARBA" id="ARBA00004141"/>
    </source>
</evidence>
<dbReference type="GO" id="GO:0071786">
    <property type="term" value="P:endoplasmic reticulum tubular network organization"/>
    <property type="evidence" value="ECO:0007669"/>
    <property type="project" value="TreeGrafter"/>
</dbReference>
<evidence type="ECO:0000256" key="4">
    <source>
        <dbReference type="ARBA" id="ARBA00022989"/>
    </source>
</evidence>
<sequence>MADTEQTSAPPPPQLGTVQFMLANKLETAMWLSRLFTVYCSVMFILPLLGPQAAANFYQRALLANALTSALRLHQRLPHFQLSRAFLAQALQEDSCHYLLYSLILVNSYPITSILSIIHKAFITIAWSQICLCCIANSYGRCHARLISPGLGCCVIMVSDKARVWYITNKLVWGEGQLCCRMVFVMLGGRGFSYANLLNLLTRRHRLTALFDADLKFVYFVLLYIFYAVCHLTAVYSEHIPSLPLLVASCNHLHKEGS</sequence>
<dbReference type="Ensembl" id="ENSHHUT00000078236.1">
    <property type="protein sequence ID" value="ENSHHUP00000075760.1"/>
    <property type="gene ID" value="ENSHHUG00000044350.1"/>
</dbReference>
<dbReference type="GeneTree" id="ENSGT00390000011368"/>
<protein>
    <submittedName>
        <fullName evidence="7">Transmembrane protein 33</fullName>
    </submittedName>
</protein>
<proteinExistence type="inferred from homology"/>
<keyword evidence="8" id="KW-1185">Reference proteome</keyword>
<comment type="similarity">
    <text evidence="2">Belongs to the PER33/POM33 family.</text>
</comment>
<feature type="transmembrane region" description="Helical" evidence="6">
    <location>
        <begin position="217"/>
        <end position="236"/>
    </location>
</feature>
<dbReference type="PANTHER" id="PTHR12703:SF4">
    <property type="entry name" value="TRANSMEMBRANE PROTEIN 33"/>
    <property type="match status" value="1"/>
</dbReference>
<dbReference type="InterPro" id="IPR051645">
    <property type="entry name" value="PER33/POM33_regulator"/>
</dbReference>
<name>A0A4W5QPA3_9TELE</name>
<keyword evidence="3 6" id="KW-0812">Transmembrane</keyword>
<evidence type="ECO:0000256" key="2">
    <source>
        <dbReference type="ARBA" id="ARBA00007322"/>
    </source>
</evidence>
<reference evidence="7" key="3">
    <citation type="submission" date="2025-09" db="UniProtKB">
        <authorList>
            <consortium name="Ensembl"/>
        </authorList>
    </citation>
    <scope>IDENTIFICATION</scope>
</reference>
<dbReference type="AlphaFoldDB" id="A0A4W5QPA3"/>
<dbReference type="PANTHER" id="PTHR12703">
    <property type="entry name" value="TRANSMEMBRANE PROTEIN 33"/>
    <property type="match status" value="1"/>
</dbReference>
<accession>A0A4W5QPA3</accession>
<evidence type="ECO:0000256" key="3">
    <source>
        <dbReference type="ARBA" id="ARBA00022692"/>
    </source>
</evidence>